<feature type="region of interest" description="Disordered" evidence="1">
    <location>
        <begin position="107"/>
        <end position="140"/>
    </location>
</feature>
<keyword evidence="2" id="KW-0812">Transmembrane</keyword>
<evidence type="ECO:0000313" key="3">
    <source>
        <dbReference type="EMBL" id="RGP73659.1"/>
    </source>
</evidence>
<gene>
    <name evidence="3" type="ORF">FLONG3_6268</name>
</gene>
<accession>A0A395SNM8</accession>
<keyword evidence="4" id="KW-1185">Reference proteome</keyword>
<keyword evidence="2" id="KW-1133">Transmembrane helix</keyword>
<reference evidence="3 4" key="1">
    <citation type="journal article" date="2018" name="PLoS Pathog.">
        <title>Evolution of structural diversity of trichothecenes, a family of toxins produced by plant pathogenic and entomopathogenic fungi.</title>
        <authorList>
            <person name="Proctor R.H."/>
            <person name="McCormick S.P."/>
            <person name="Kim H.S."/>
            <person name="Cardoza R.E."/>
            <person name="Stanley A.M."/>
            <person name="Lindo L."/>
            <person name="Kelly A."/>
            <person name="Brown D.W."/>
            <person name="Lee T."/>
            <person name="Vaughan M.M."/>
            <person name="Alexander N.J."/>
            <person name="Busman M."/>
            <person name="Gutierrez S."/>
        </authorList>
    </citation>
    <scope>NUCLEOTIDE SEQUENCE [LARGE SCALE GENOMIC DNA]</scope>
    <source>
        <strain evidence="3 4">NRRL 20695</strain>
    </source>
</reference>
<evidence type="ECO:0000313" key="4">
    <source>
        <dbReference type="Proteomes" id="UP000266234"/>
    </source>
</evidence>
<protein>
    <submittedName>
        <fullName evidence="3">Uncharacterized protein</fullName>
    </submittedName>
</protein>
<name>A0A395SNM8_9HYPO</name>
<evidence type="ECO:0000256" key="1">
    <source>
        <dbReference type="SAM" id="MobiDB-lite"/>
    </source>
</evidence>
<feature type="region of interest" description="Disordered" evidence="1">
    <location>
        <begin position="1"/>
        <end position="21"/>
    </location>
</feature>
<keyword evidence="2" id="KW-0472">Membrane</keyword>
<dbReference type="AlphaFoldDB" id="A0A395SNM8"/>
<dbReference type="Proteomes" id="UP000266234">
    <property type="component" value="Unassembled WGS sequence"/>
</dbReference>
<feature type="transmembrane region" description="Helical" evidence="2">
    <location>
        <begin position="27"/>
        <end position="48"/>
    </location>
</feature>
<feature type="compositionally biased region" description="Polar residues" evidence="1">
    <location>
        <begin position="107"/>
        <end position="132"/>
    </location>
</feature>
<proteinExistence type="predicted"/>
<feature type="compositionally biased region" description="Basic residues" evidence="1">
    <location>
        <begin position="7"/>
        <end position="20"/>
    </location>
</feature>
<sequence length="140" mass="15189">MVERVRPPVHPHHHPAHHGGHHGDNHIALWIIAGVAISIVLGAILMGASKYSKKHKDYLLNSGNPRRSDSCGHISNHLRRHIGGGTKNYRSQGTQWDEAEQNAAINASGGSAYTTAGTQTGPSYTSQGTQTEPYDPWDLD</sequence>
<evidence type="ECO:0000256" key="2">
    <source>
        <dbReference type="SAM" id="Phobius"/>
    </source>
</evidence>
<dbReference type="EMBL" id="PXOG01000138">
    <property type="protein sequence ID" value="RGP73659.1"/>
    <property type="molecule type" value="Genomic_DNA"/>
</dbReference>
<organism evidence="3 4">
    <name type="scientific">Fusarium longipes</name>
    <dbReference type="NCBI Taxonomy" id="694270"/>
    <lineage>
        <taxon>Eukaryota</taxon>
        <taxon>Fungi</taxon>
        <taxon>Dikarya</taxon>
        <taxon>Ascomycota</taxon>
        <taxon>Pezizomycotina</taxon>
        <taxon>Sordariomycetes</taxon>
        <taxon>Hypocreomycetidae</taxon>
        <taxon>Hypocreales</taxon>
        <taxon>Nectriaceae</taxon>
        <taxon>Fusarium</taxon>
    </lineage>
</organism>
<comment type="caution">
    <text evidence="3">The sequence shown here is derived from an EMBL/GenBank/DDBJ whole genome shotgun (WGS) entry which is preliminary data.</text>
</comment>